<dbReference type="InterPro" id="IPR016181">
    <property type="entry name" value="Acyl_CoA_acyltransferase"/>
</dbReference>
<dbReference type="PANTHER" id="PTHR43792:SF1">
    <property type="entry name" value="N-ACETYLTRANSFERASE DOMAIN-CONTAINING PROTEIN"/>
    <property type="match status" value="1"/>
</dbReference>
<name>A0A7L5BE52_9HYPH</name>
<dbReference type="PROSITE" id="PS51186">
    <property type="entry name" value="GNAT"/>
    <property type="match status" value="1"/>
</dbReference>
<dbReference type="SUPFAM" id="SSF55729">
    <property type="entry name" value="Acyl-CoA N-acyltransferases (Nat)"/>
    <property type="match status" value="1"/>
</dbReference>
<reference evidence="2 3" key="1">
    <citation type="submission" date="2020-02" db="EMBL/GenBank/DDBJ databases">
        <title>Plant-Promoting Endophytic Bacterium Rhizobium oryzihabitans sp. nov., Isolated from the Root of Rice.</title>
        <authorList>
            <person name="zhao J."/>
            <person name="Zhang G."/>
        </authorList>
    </citation>
    <scope>NUCLEOTIDE SEQUENCE [LARGE SCALE GENOMIC DNA]</scope>
    <source>
        <strain evidence="2 3">M15</strain>
    </source>
</reference>
<keyword evidence="3" id="KW-1185">Reference proteome</keyword>
<feature type="domain" description="N-acetyltransferase" evidence="1">
    <location>
        <begin position="7"/>
        <end position="174"/>
    </location>
</feature>
<dbReference type="EMBL" id="CP048632">
    <property type="protein sequence ID" value="QIB37174.1"/>
    <property type="molecule type" value="Genomic_DNA"/>
</dbReference>
<dbReference type="Proteomes" id="UP000464865">
    <property type="component" value="Chromosome M15-11"/>
</dbReference>
<keyword evidence="2" id="KW-0808">Transferase</keyword>
<accession>A0A7L5BE52</accession>
<dbReference type="AlphaFoldDB" id="A0A7L5BE52"/>
<dbReference type="GO" id="GO:0016747">
    <property type="term" value="F:acyltransferase activity, transferring groups other than amino-acyl groups"/>
    <property type="evidence" value="ECO:0007669"/>
    <property type="project" value="InterPro"/>
</dbReference>
<evidence type="ECO:0000313" key="3">
    <source>
        <dbReference type="Proteomes" id="UP000464865"/>
    </source>
</evidence>
<dbReference type="InterPro" id="IPR051531">
    <property type="entry name" value="N-acetyltransferase"/>
</dbReference>
<sequence length="190" mass="21426">MIETERLRLHHWRDDHFEAFAAMHTDPDVMADYGGPVSHAESREKFERYRAAEREHGFARWAVESPDGVLLGYAGVMPRLSEDHPLGRHHEIGWRFTRPAWGNGYATESARAALAHAADGACLAQIIAYTSPDNIRSQAVMTRLGLKREPSLDFSAPGQMDREWHGLVWIVPSEAFRRPQKTLPLTASSV</sequence>
<dbReference type="RefSeq" id="WP_164056169.1">
    <property type="nucleotide sequence ID" value="NZ_CP048632.1"/>
</dbReference>
<dbReference type="Pfam" id="PF13302">
    <property type="entry name" value="Acetyltransf_3"/>
    <property type="match status" value="1"/>
</dbReference>
<dbReference type="Gene3D" id="3.40.630.30">
    <property type="match status" value="1"/>
</dbReference>
<gene>
    <name evidence="2" type="ORF">G3A56_03490</name>
</gene>
<protein>
    <submittedName>
        <fullName evidence="2">GNAT family N-acetyltransferase</fullName>
    </submittedName>
</protein>
<evidence type="ECO:0000313" key="2">
    <source>
        <dbReference type="EMBL" id="QIB37174.1"/>
    </source>
</evidence>
<evidence type="ECO:0000259" key="1">
    <source>
        <dbReference type="PROSITE" id="PS51186"/>
    </source>
</evidence>
<proteinExistence type="predicted"/>
<dbReference type="KEGG" id="roy:G3A56_03490"/>
<dbReference type="InterPro" id="IPR000182">
    <property type="entry name" value="GNAT_dom"/>
</dbReference>
<organism evidence="2 3">
    <name type="scientific">Rhizobium oryzihabitans</name>
    <dbReference type="NCBI Taxonomy" id="2267833"/>
    <lineage>
        <taxon>Bacteria</taxon>
        <taxon>Pseudomonadati</taxon>
        <taxon>Pseudomonadota</taxon>
        <taxon>Alphaproteobacteria</taxon>
        <taxon>Hyphomicrobiales</taxon>
        <taxon>Rhizobiaceae</taxon>
        <taxon>Rhizobium/Agrobacterium group</taxon>
        <taxon>Rhizobium</taxon>
    </lineage>
</organism>
<dbReference type="PANTHER" id="PTHR43792">
    <property type="entry name" value="GNAT FAMILY, PUTATIVE (AFU_ORTHOLOGUE AFUA_3G00765)-RELATED-RELATED"/>
    <property type="match status" value="1"/>
</dbReference>